<dbReference type="InterPro" id="IPR002941">
    <property type="entry name" value="DNA_methylase_N4/N6"/>
</dbReference>
<organism evidence="5 6">
    <name type="scientific">Deinococcus aerius</name>
    <dbReference type="NCBI Taxonomy" id="200253"/>
    <lineage>
        <taxon>Bacteria</taxon>
        <taxon>Thermotogati</taxon>
        <taxon>Deinococcota</taxon>
        <taxon>Deinococci</taxon>
        <taxon>Deinococcales</taxon>
        <taxon>Deinococcaceae</taxon>
        <taxon>Deinococcus</taxon>
    </lineage>
</organism>
<dbReference type="PRINTS" id="PR00508">
    <property type="entry name" value="S21N4MTFRASE"/>
</dbReference>
<dbReference type="GO" id="GO:0003677">
    <property type="term" value="F:DNA binding"/>
    <property type="evidence" value="ECO:0007669"/>
    <property type="project" value="InterPro"/>
</dbReference>
<dbReference type="InterPro" id="IPR001091">
    <property type="entry name" value="RM_Methyltransferase"/>
</dbReference>
<dbReference type="SUPFAM" id="SSF53335">
    <property type="entry name" value="S-adenosyl-L-methionine-dependent methyltransferases"/>
    <property type="match status" value="2"/>
</dbReference>
<dbReference type="GO" id="GO:0008170">
    <property type="term" value="F:N-methyltransferase activity"/>
    <property type="evidence" value="ECO:0007669"/>
    <property type="project" value="InterPro"/>
</dbReference>
<comment type="caution">
    <text evidence="5">The sequence shown here is derived from an EMBL/GenBank/DDBJ whole genome shotgun (WGS) entry which is preliminary data.</text>
</comment>
<comment type="similarity">
    <text evidence="3">Belongs to the N(4)/N(6)-methyltransferase family.</text>
</comment>
<keyword evidence="2" id="KW-0808">Transferase</keyword>
<evidence type="ECO:0000256" key="1">
    <source>
        <dbReference type="ARBA" id="ARBA00022603"/>
    </source>
</evidence>
<sequence>MTLTLEAPPEPLRLPPATQRWLRMGPWYAMFPMDFALAAIREHTRPGDAVLDPFMGRGTTLAAATALGRNAAGVEINPIAWLYARTKTDPATARDVLRRLEEIEALARTTTVPEMPEFFSWAFCPDVLRFLTAARTHLRWKDRKVDRTLMAFILVDLHGKDKDALSNQMRQTKSMGPDYSVRWWKERDMTPRQKDAGELLRGKIRWRYHHGLPDTNAKAKAVLGDSTRDLGKTRAAGPFRLLLTSPPYCGVINYNYDQWIRRWMLGGPAHPTYSSGEWQDRFEGQVAYRRLLERTFNSAATAALLTPDARVLVRTDAREFTLNTTIDVLRTAFPNKQLRQLHQPFSNPTQTHLFGDKDQKPGEVDLLLEP</sequence>
<name>A0A2I9D1I9_9DEIO</name>
<protein>
    <recommendedName>
        <fullName evidence="3">Methyltransferase</fullName>
        <ecNumber evidence="3">2.1.1.-</ecNumber>
    </recommendedName>
</protein>
<dbReference type="InterPro" id="IPR029063">
    <property type="entry name" value="SAM-dependent_MTases_sf"/>
</dbReference>
<keyword evidence="1" id="KW-0489">Methyltransferase</keyword>
<dbReference type="EC" id="2.1.1.-" evidence="3"/>
<dbReference type="Proteomes" id="UP000236569">
    <property type="component" value="Unassembled WGS sequence"/>
</dbReference>
<dbReference type="Pfam" id="PF01555">
    <property type="entry name" value="N6_N4_Mtase"/>
    <property type="match status" value="1"/>
</dbReference>
<proteinExistence type="inferred from homology"/>
<dbReference type="AlphaFoldDB" id="A0A2I9D1I9"/>
<dbReference type="Gene3D" id="3.40.50.150">
    <property type="entry name" value="Vaccinia Virus protein VP39"/>
    <property type="match status" value="1"/>
</dbReference>
<reference evidence="6" key="1">
    <citation type="submission" date="2018-01" db="EMBL/GenBank/DDBJ databases">
        <title>Draft Genome Sequence of the Radioresistant Bacterium Deinococcus aerius TR0125, Isolated from the Higher Atmosphere above Japan.</title>
        <authorList>
            <person name="Satoh K."/>
            <person name="Arai H."/>
            <person name="Sanzen T."/>
            <person name="Kawaguchi Y."/>
            <person name="Hayashi H."/>
            <person name="Yokobori S."/>
            <person name="Yamagishi A."/>
            <person name="Oono Y."/>
            <person name="Narumi I."/>
        </authorList>
    </citation>
    <scope>NUCLEOTIDE SEQUENCE [LARGE SCALE GENOMIC DNA]</scope>
    <source>
        <strain evidence="6">TR0125</strain>
    </source>
</reference>
<evidence type="ECO:0000256" key="2">
    <source>
        <dbReference type="ARBA" id="ARBA00022679"/>
    </source>
</evidence>
<dbReference type="EMBL" id="BFAG01000001">
    <property type="protein sequence ID" value="GBF03890.1"/>
    <property type="molecule type" value="Genomic_DNA"/>
</dbReference>
<evidence type="ECO:0000313" key="6">
    <source>
        <dbReference type="Proteomes" id="UP000236569"/>
    </source>
</evidence>
<accession>A0A2I9D1I9</accession>
<dbReference type="RefSeq" id="WP_103127499.1">
    <property type="nucleotide sequence ID" value="NZ_BFAG01000001.1"/>
</dbReference>
<gene>
    <name evidence="5" type="ORF">DAERI_010062</name>
</gene>
<evidence type="ECO:0000256" key="3">
    <source>
        <dbReference type="RuleBase" id="RU362026"/>
    </source>
</evidence>
<dbReference type="GO" id="GO:0032259">
    <property type="term" value="P:methylation"/>
    <property type="evidence" value="ECO:0007669"/>
    <property type="project" value="UniProtKB-KW"/>
</dbReference>
<feature type="domain" description="DNA methylase N-4/N-6" evidence="4">
    <location>
        <begin position="29"/>
        <end position="78"/>
    </location>
</feature>
<keyword evidence="6" id="KW-1185">Reference proteome</keyword>
<evidence type="ECO:0000259" key="4">
    <source>
        <dbReference type="Pfam" id="PF01555"/>
    </source>
</evidence>
<evidence type="ECO:0000313" key="5">
    <source>
        <dbReference type="EMBL" id="GBF03890.1"/>
    </source>
</evidence>
<dbReference type="OrthoDB" id="9773571at2"/>